<feature type="non-terminal residue" evidence="1">
    <location>
        <position position="1"/>
    </location>
</feature>
<protein>
    <recommendedName>
        <fullName evidence="2">DUF885 domain-containing protein</fullName>
    </recommendedName>
</protein>
<evidence type="ECO:0008006" key="2">
    <source>
        <dbReference type="Google" id="ProtNLM"/>
    </source>
</evidence>
<accession>X0T6M9</accession>
<reference evidence="1" key="1">
    <citation type="journal article" date="2014" name="Front. Microbiol.">
        <title>High frequency of phylogenetically diverse reductive dehalogenase-homologous genes in deep subseafloor sedimentary metagenomes.</title>
        <authorList>
            <person name="Kawai M."/>
            <person name="Futagami T."/>
            <person name="Toyoda A."/>
            <person name="Takaki Y."/>
            <person name="Nishi S."/>
            <person name="Hori S."/>
            <person name="Arai W."/>
            <person name="Tsubouchi T."/>
            <person name="Morono Y."/>
            <person name="Uchiyama I."/>
            <person name="Ito T."/>
            <person name="Fujiyama A."/>
            <person name="Inagaki F."/>
            <person name="Takami H."/>
        </authorList>
    </citation>
    <scope>NUCLEOTIDE SEQUENCE</scope>
    <source>
        <strain evidence="1">Expedition CK06-06</strain>
    </source>
</reference>
<gene>
    <name evidence="1" type="ORF">S01H1_04177</name>
</gene>
<dbReference type="AlphaFoldDB" id="X0T6M9"/>
<sequence>LNALLRNVRYLSAIGLHTQGMTVEESEKMFRELAYQDPGNARQQAARGTFDPGYLNYTLGKLMILKLREDWTADRGGREAWKAFHDQLLSYGKPPLPLVRKAMLGEAAGPDL</sequence>
<dbReference type="EMBL" id="BARS01002218">
    <property type="protein sequence ID" value="GAF82951.1"/>
    <property type="molecule type" value="Genomic_DNA"/>
</dbReference>
<evidence type="ECO:0000313" key="1">
    <source>
        <dbReference type="EMBL" id="GAF82951.1"/>
    </source>
</evidence>
<proteinExistence type="predicted"/>
<dbReference type="InterPro" id="IPR010281">
    <property type="entry name" value="DUF885"/>
</dbReference>
<comment type="caution">
    <text evidence="1">The sequence shown here is derived from an EMBL/GenBank/DDBJ whole genome shotgun (WGS) entry which is preliminary data.</text>
</comment>
<dbReference type="Pfam" id="PF05960">
    <property type="entry name" value="DUF885"/>
    <property type="match status" value="1"/>
</dbReference>
<name>X0T6M9_9ZZZZ</name>
<organism evidence="1">
    <name type="scientific">marine sediment metagenome</name>
    <dbReference type="NCBI Taxonomy" id="412755"/>
    <lineage>
        <taxon>unclassified sequences</taxon>
        <taxon>metagenomes</taxon>
        <taxon>ecological metagenomes</taxon>
    </lineage>
</organism>